<reference evidence="6" key="1">
    <citation type="journal article" date="2019" name="Int. J. Syst. Evol. Microbiol.">
        <title>The Global Catalogue of Microorganisms (GCM) 10K type strain sequencing project: providing services to taxonomists for standard genome sequencing and annotation.</title>
        <authorList>
            <consortium name="The Broad Institute Genomics Platform"/>
            <consortium name="The Broad Institute Genome Sequencing Center for Infectious Disease"/>
            <person name="Wu L."/>
            <person name="Ma J."/>
        </authorList>
    </citation>
    <scope>NUCLEOTIDE SEQUENCE [LARGE SCALE GENOMIC DNA]</scope>
    <source>
        <strain evidence="6">CECT 7798</strain>
    </source>
</reference>
<feature type="domain" description="FAD-binding" evidence="4">
    <location>
        <begin position="2"/>
        <end position="327"/>
    </location>
</feature>
<dbReference type="RefSeq" id="WP_290295446.1">
    <property type="nucleotide sequence ID" value="NZ_JAUFQR010000001.1"/>
</dbReference>
<keyword evidence="1" id="KW-0285">Flavoprotein</keyword>
<evidence type="ECO:0000313" key="6">
    <source>
        <dbReference type="Proteomes" id="UP001595735"/>
    </source>
</evidence>
<dbReference type="Pfam" id="PF01494">
    <property type="entry name" value="FAD_binding_3"/>
    <property type="match status" value="1"/>
</dbReference>
<keyword evidence="2" id="KW-0274">FAD</keyword>
<evidence type="ECO:0000256" key="1">
    <source>
        <dbReference type="ARBA" id="ARBA00022630"/>
    </source>
</evidence>
<dbReference type="Proteomes" id="UP001595735">
    <property type="component" value="Unassembled WGS sequence"/>
</dbReference>
<dbReference type="PANTHER" id="PTHR46720">
    <property type="entry name" value="HYDROXYLASE, PUTATIVE (AFU_ORTHOLOGUE AFUA_3G01460)-RELATED"/>
    <property type="match status" value="1"/>
</dbReference>
<sequence>MKIAIIGGGIGGLTTALALQKNNLDITIYESAPEIKPVGAGIIMANNAMQVFDKLGIRHKIEKAGHKISTINITDPQLKTLSNVQLSKFEHKYGVYNIAIHRGDLQMILAEEIGFENIELSKRLSKIEQENGYKLTFEDGTITNADVVIGADGIKSVVRHQILNMGKTRSSQQKCWRGVDEFDWTAKYDHQAYEAWGKGKRFGFVRINDQKVYWYAVVNENLVKNPNTLTELFAEFNPEVPKMISETPKEKIFVSDIIDLEPIFQWQKDRVCLIGDAAHATTPNMGQGACQAIEDAYILGKLFGEGMNVDEVFIQYEKLRMKKAHYIVNTSSTIGKVSHYENRLVIWLRNTLLKATPNSINEKQMEKVFDISY</sequence>
<dbReference type="SUPFAM" id="SSF51905">
    <property type="entry name" value="FAD/NAD(P)-binding domain"/>
    <property type="match status" value="1"/>
</dbReference>
<comment type="caution">
    <text evidence="5">The sequence shown here is derived from an EMBL/GenBank/DDBJ whole genome shotgun (WGS) entry which is preliminary data.</text>
</comment>
<dbReference type="Gene3D" id="3.50.50.60">
    <property type="entry name" value="FAD/NAD(P)-binding domain"/>
    <property type="match status" value="1"/>
</dbReference>
<dbReference type="EMBL" id="JBHRYO010000002">
    <property type="protein sequence ID" value="MFC3755388.1"/>
    <property type="molecule type" value="Genomic_DNA"/>
</dbReference>
<keyword evidence="6" id="KW-1185">Reference proteome</keyword>
<dbReference type="PRINTS" id="PR00420">
    <property type="entry name" value="RNGMNOXGNASE"/>
</dbReference>
<dbReference type="GO" id="GO:0004497">
    <property type="term" value="F:monooxygenase activity"/>
    <property type="evidence" value="ECO:0007669"/>
    <property type="project" value="UniProtKB-KW"/>
</dbReference>
<evidence type="ECO:0000259" key="4">
    <source>
        <dbReference type="Pfam" id="PF01494"/>
    </source>
</evidence>
<gene>
    <name evidence="5" type="ORF">ACFONJ_05330</name>
</gene>
<keyword evidence="3" id="KW-0560">Oxidoreductase</keyword>
<accession>A0ABV7XT41</accession>
<dbReference type="InterPro" id="IPR051104">
    <property type="entry name" value="FAD_monoxygenase"/>
</dbReference>
<evidence type="ECO:0000256" key="3">
    <source>
        <dbReference type="ARBA" id="ARBA00023002"/>
    </source>
</evidence>
<evidence type="ECO:0000256" key="2">
    <source>
        <dbReference type="ARBA" id="ARBA00022827"/>
    </source>
</evidence>
<name>A0ABV7XT41_9FLAO</name>
<dbReference type="PANTHER" id="PTHR46720:SF3">
    <property type="entry name" value="FAD-BINDING DOMAIN-CONTAINING PROTEIN-RELATED"/>
    <property type="match status" value="1"/>
</dbReference>
<organism evidence="5 6">
    <name type="scientific">Chryseobacterium tructae</name>
    <dbReference type="NCBI Taxonomy" id="1037380"/>
    <lineage>
        <taxon>Bacteria</taxon>
        <taxon>Pseudomonadati</taxon>
        <taxon>Bacteroidota</taxon>
        <taxon>Flavobacteriia</taxon>
        <taxon>Flavobacteriales</taxon>
        <taxon>Weeksellaceae</taxon>
        <taxon>Chryseobacterium group</taxon>
        <taxon>Chryseobacterium</taxon>
    </lineage>
</organism>
<evidence type="ECO:0000313" key="5">
    <source>
        <dbReference type="EMBL" id="MFC3755388.1"/>
    </source>
</evidence>
<dbReference type="InterPro" id="IPR036188">
    <property type="entry name" value="FAD/NAD-bd_sf"/>
</dbReference>
<keyword evidence="5" id="KW-0503">Monooxygenase</keyword>
<dbReference type="InterPro" id="IPR002938">
    <property type="entry name" value="FAD-bd"/>
</dbReference>
<protein>
    <submittedName>
        <fullName evidence="5">FAD-dependent monooxygenase</fullName>
    </submittedName>
</protein>
<proteinExistence type="predicted"/>